<gene>
    <name evidence="1" type="ORF">SAMN05444362_1223</name>
</gene>
<organism evidence="1 2">
    <name type="scientific">Dysgonomonas macrotermitis</name>
    <dbReference type="NCBI Taxonomy" id="1346286"/>
    <lineage>
        <taxon>Bacteria</taxon>
        <taxon>Pseudomonadati</taxon>
        <taxon>Bacteroidota</taxon>
        <taxon>Bacteroidia</taxon>
        <taxon>Bacteroidales</taxon>
        <taxon>Dysgonomonadaceae</taxon>
        <taxon>Dysgonomonas</taxon>
    </lineage>
</organism>
<evidence type="ECO:0000313" key="2">
    <source>
        <dbReference type="Proteomes" id="UP000184480"/>
    </source>
</evidence>
<dbReference type="EMBL" id="FQUC01000022">
    <property type="protein sequence ID" value="SHG35372.1"/>
    <property type="molecule type" value="Genomic_DNA"/>
</dbReference>
<reference evidence="2" key="1">
    <citation type="submission" date="2016-11" db="EMBL/GenBank/DDBJ databases">
        <authorList>
            <person name="Varghese N."/>
            <person name="Submissions S."/>
        </authorList>
    </citation>
    <scope>NUCLEOTIDE SEQUENCE [LARGE SCALE GENOMIC DNA]</scope>
    <source>
        <strain evidence="2">DSM 27370</strain>
    </source>
</reference>
<dbReference type="Proteomes" id="UP000184480">
    <property type="component" value="Unassembled WGS sequence"/>
</dbReference>
<protein>
    <recommendedName>
        <fullName evidence="3">DUF4157 domain-containing protein</fullName>
    </recommendedName>
</protein>
<evidence type="ECO:0000313" key="1">
    <source>
        <dbReference type="EMBL" id="SHG35372.1"/>
    </source>
</evidence>
<dbReference type="RefSeq" id="WP_317041636.1">
    <property type="nucleotide sequence ID" value="NZ_BBXL01000055.1"/>
</dbReference>
<proteinExistence type="predicted"/>
<sequence>MKIIYNTILPIKGYIAINLFGIIFARKEYNPLKAALVNHETIHTAQMKELLYLFFMVSNGFFD</sequence>
<keyword evidence="2" id="KW-1185">Reference proteome</keyword>
<name>A0A1M5J4B0_9BACT</name>
<evidence type="ECO:0008006" key="3">
    <source>
        <dbReference type="Google" id="ProtNLM"/>
    </source>
</evidence>
<dbReference type="STRING" id="1346286.SAMN05444362_1223"/>
<accession>A0A1M5J4B0</accession>
<dbReference type="AlphaFoldDB" id="A0A1M5J4B0"/>